<evidence type="ECO:0000256" key="5">
    <source>
        <dbReference type="ARBA" id="ARBA00022840"/>
    </source>
</evidence>
<dbReference type="GO" id="GO:0016887">
    <property type="term" value="F:ATP hydrolysis activity"/>
    <property type="evidence" value="ECO:0007669"/>
    <property type="project" value="InterPro"/>
</dbReference>
<dbReference type="InterPro" id="IPR017871">
    <property type="entry name" value="ABC_transporter-like_CS"/>
</dbReference>
<dbReference type="Pfam" id="PF00664">
    <property type="entry name" value="ABC_membrane"/>
    <property type="match status" value="1"/>
</dbReference>
<evidence type="ECO:0000259" key="12">
    <source>
        <dbReference type="PROSITE" id="PS50929"/>
    </source>
</evidence>
<dbReference type="Pfam" id="PF00005">
    <property type="entry name" value="ABC_tran"/>
    <property type="match status" value="1"/>
</dbReference>
<name>A0AAD5Q678_PYTIN</name>
<feature type="domain" description="Peptidase A1" evidence="13">
    <location>
        <begin position="755"/>
        <end position="1094"/>
    </location>
</feature>
<dbReference type="InterPro" id="IPR011527">
    <property type="entry name" value="ABC1_TM_dom"/>
</dbReference>
<keyword evidence="4" id="KW-0547">Nucleotide-binding</keyword>
<dbReference type="AlphaFoldDB" id="A0AAD5Q678"/>
<dbReference type="InterPro" id="IPR036640">
    <property type="entry name" value="ABC1_TM_sf"/>
</dbReference>
<evidence type="ECO:0000256" key="6">
    <source>
        <dbReference type="ARBA" id="ARBA00022989"/>
    </source>
</evidence>
<dbReference type="PANTHER" id="PTHR24221">
    <property type="entry name" value="ATP-BINDING CASSETTE SUB-FAMILY B"/>
    <property type="match status" value="1"/>
</dbReference>
<dbReference type="SUPFAM" id="SSF50630">
    <property type="entry name" value="Acid proteases"/>
    <property type="match status" value="1"/>
</dbReference>
<dbReference type="PROSITE" id="PS51767">
    <property type="entry name" value="PEPTIDASE_A1"/>
    <property type="match status" value="1"/>
</dbReference>
<evidence type="ECO:0000256" key="2">
    <source>
        <dbReference type="ARBA" id="ARBA00022448"/>
    </source>
</evidence>
<feature type="transmembrane region" description="Helical" evidence="10">
    <location>
        <begin position="52"/>
        <end position="73"/>
    </location>
</feature>
<dbReference type="CDD" id="cd18560">
    <property type="entry name" value="ABC_6TM_ATM1_ABCB7_HMT1_ABCB6"/>
    <property type="match status" value="1"/>
</dbReference>
<evidence type="ECO:0000256" key="7">
    <source>
        <dbReference type="ARBA" id="ARBA00023136"/>
    </source>
</evidence>
<keyword evidence="2" id="KW-0813">Transport</keyword>
<dbReference type="Gene3D" id="1.20.1560.10">
    <property type="entry name" value="ABC transporter type 1, transmembrane domain"/>
    <property type="match status" value="1"/>
</dbReference>
<dbReference type="InterPro" id="IPR027417">
    <property type="entry name" value="P-loop_NTPase"/>
</dbReference>
<protein>
    <submittedName>
        <fullName evidence="14">Uncharacterized protein</fullName>
    </submittedName>
</protein>
<feature type="region of interest" description="Disordered" evidence="9">
    <location>
        <begin position="709"/>
        <end position="739"/>
    </location>
</feature>
<evidence type="ECO:0000256" key="4">
    <source>
        <dbReference type="ARBA" id="ARBA00022741"/>
    </source>
</evidence>
<dbReference type="InterPro" id="IPR003593">
    <property type="entry name" value="AAA+_ATPase"/>
</dbReference>
<comment type="caution">
    <text evidence="14">The sequence shown here is derived from an EMBL/GenBank/DDBJ whole genome shotgun (WGS) entry which is preliminary data.</text>
</comment>
<dbReference type="PANTHER" id="PTHR24221:SF620">
    <property type="entry name" value="ABC TRANSMEMBRANE TYPE-1 DOMAIN-CONTAINING PROTEIN"/>
    <property type="match status" value="1"/>
</dbReference>
<organism evidence="14 15">
    <name type="scientific">Pythium insidiosum</name>
    <name type="common">Pythiosis disease agent</name>
    <dbReference type="NCBI Taxonomy" id="114742"/>
    <lineage>
        <taxon>Eukaryota</taxon>
        <taxon>Sar</taxon>
        <taxon>Stramenopiles</taxon>
        <taxon>Oomycota</taxon>
        <taxon>Peronosporomycetes</taxon>
        <taxon>Pythiales</taxon>
        <taxon>Pythiaceae</taxon>
        <taxon>Pythium</taxon>
    </lineage>
</organism>
<dbReference type="SMART" id="SM00382">
    <property type="entry name" value="AAA"/>
    <property type="match status" value="1"/>
</dbReference>
<dbReference type="GO" id="GO:0016020">
    <property type="term" value="C:membrane"/>
    <property type="evidence" value="ECO:0007669"/>
    <property type="project" value="UniProtKB-SubCell"/>
</dbReference>
<feature type="domain" description="ABC transporter" evidence="11">
    <location>
        <begin position="373"/>
        <end position="609"/>
    </location>
</feature>
<accession>A0AAD5Q678</accession>
<dbReference type="InterPro" id="IPR034164">
    <property type="entry name" value="Pepsin-like_dom"/>
</dbReference>
<evidence type="ECO:0000256" key="9">
    <source>
        <dbReference type="SAM" id="MobiDB-lite"/>
    </source>
</evidence>
<dbReference type="EMBL" id="JAKCXM010000153">
    <property type="protein sequence ID" value="KAJ0400501.1"/>
    <property type="molecule type" value="Genomic_DNA"/>
</dbReference>
<feature type="transmembrane region" description="Helical" evidence="10">
    <location>
        <begin position="85"/>
        <end position="106"/>
    </location>
</feature>
<evidence type="ECO:0000259" key="13">
    <source>
        <dbReference type="PROSITE" id="PS51767"/>
    </source>
</evidence>
<feature type="compositionally biased region" description="Acidic residues" evidence="9">
    <location>
        <begin position="719"/>
        <end position="735"/>
    </location>
</feature>
<keyword evidence="15" id="KW-1185">Reference proteome</keyword>
<dbReference type="Pfam" id="PF00026">
    <property type="entry name" value="Asp"/>
    <property type="match status" value="1"/>
</dbReference>
<feature type="transmembrane region" description="Helical" evidence="10">
    <location>
        <begin position="193"/>
        <end position="212"/>
    </location>
</feature>
<keyword evidence="3 10" id="KW-0812">Transmembrane</keyword>
<feature type="region of interest" description="Disordered" evidence="9">
    <location>
        <begin position="1"/>
        <end position="23"/>
    </location>
</feature>
<keyword evidence="7 10" id="KW-0472">Membrane</keyword>
<evidence type="ECO:0000256" key="3">
    <source>
        <dbReference type="ARBA" id="ARBA00022692"/>
    </source>
</evidence>
<dbReference type="Proteomes" id="UP001209570">
    <property type="component" value="Unassembled WGS sequence"/>
</dbReference>
<keyword evidence="6 10" id="KW-1133">Transmembrane helix</keyword>
<feature type="transmembrane region" description="Helical" evidence="10">
    <location>
        <begin position="163"/>
        <end position="187"/>
    </location>
</feature>
<proteinExistence type="inferred from homology"/>
<evidence type="ECO:0000259" key="11">
    <source>
        <dbReference type="PROSITE" id="PS50893"/>
    </source>
</evidence>
<dbReference type="SUPFAM" id="SSF90123">
    <property type="entry name" value="ABC transporter transmembrane region"/>
    <property type="match status" value="1"/>
</dbReference>
<dbReference type="PROSITE" id="PS00211">
    <property type="entry name" value="ABC_TRANSPORTER_1"/>
    <property type="match status" value="1"/>
</dbReference>
<dbReference type="PROSITE" id="PS50893">
    <property type="entry name" value="ABC_TRANSPORTER_2"/>
    <property type="match status" value="1"/>
</dbReference>
<feature type="transmembrane region" description="Helical" evidence="10">
    <location>
        <begin position="1129"/>
        <end position="1149"/>
    </location>
</feature>
<sequence>MGRDITEKTPLLSPSSVGDAEQGEHGDVSVWELRVLLVPYFWPKTWGLRLRVFLSFGFMFVSRGFRILSPLFLKDATDTLTATRLTQLPILAIGLYCVALFGFSLAKQLQTYIYMTVKQHAYQDVAETLFAHLHSLSMNYHLTKKTGKVLRCLDRGSSSTDNIVNVICFRLFPTLVELIVVSIVFIFSFKEHILSVVCVTGVVLYVVITALGTHYRLQFKKQTNEHDNKASEKAVDSLTNFETVKYFCTEEYELRRYMSSISQYQASQLATRGLLNAIVVAQQLIQQTVLAICLFISARNVFRGVMSVGDFVAVTVYIGNIFKPLDSLGNIYNTIVQSFVDMENLVELLRIEPEVRDRPGAVPLRVDPAHSSVEFKNVNFRYPGQPADNSLKSVSFDVSAGQTLAIVGPTGSGKTTISRLLFRFYDVTSGKIFINSQDITSVTQKTLRQSIGIVPQDTVMFNDSIRYNLLYGRPYCSDDEMIAAVKAANIYDLIMSLPRQFDTEIGERGLKLSGGEKQRIAIARLILKNPSIVLLDEATSSLDTVTESSIHDALNVACEGRTTLIIAHRLSTVRHADAIVVLQRGIIVERGDHASLLQQRGVYHELWSQQAKEADPGTDDPEDCDQVLGAKEHDGDDDLSCEMDPLTRQRRRASYAALALVVILIASACQAPKATRMIHLAMSRRARSAEIDRLLLATSSDALRARRMEPAGDDVFTTETEDAEDTAADDAEQTETAETKRRAVEMRIASGEGSHTVTVEVGGQPRELIIDTGSGKTAFVCEGCDRCGIGHVHAPFQFTNETTYVECTPLMVGDDRPGSCTKCDDDGRCRYGQKYVEGDYWEGVKVTDRLAFVPSGGRADELSANVAFGCIYEQTGCFNEESSDGIMGFSRHPDSIFEQFYRAGATESRVFAQCLAKEGGVLTLGGVDTALHTEPVQYTPLRDTGYQYWTVQLESVTIGDSEVEVQSSVFNADRGCVLDSGTTFVYLPTRAREAFVNAWHKAVGNRDETYIPVSDTYYNMDAAVVDSLPPLCFHFANDAKLCMGPRQYLFQLTQHEFTGTIFFGDNTHATIVGASALMHHNIIYDVDNKRVGIAPAACDGSAERSAQTQRVLETQLGGDTFRSAIDATYWSQIVLFGVAAAAVVALVNASWLEVEERKEEAAMPPLERRMAAEEAQMITAVNAREVLLRNGDLVESDAAFLLMTEDDEIVAV</sequence>
<dbReference type="Gene3D" id="2.40.70.10">
    <property type="entry name" value="Acid Proteases"/>
    <property type="match status" value="2"/>
</dbReference>
<evidence type="ECO:0000256" key="8">
    <source>
        <dbReference type="ARBA" id="ARBA00024363"/>
    </source>
</evidence>
<evidence type="ECO:0000313" key="15">
    <source>
        <dbReference type="Proteomes" id="UP001209570"/>
    </source>
</evidence>
<reference evidence="14" key="1">
    <citation type="submission" date="2021-12" db="EMBL/GenBank/DDBJ databases">
        <title>Prjna785345.</title>
        <authorList>
            <person name="Rujirawat T."/>
            <person name="Krajaejun T."/>
        </authorList>
    </citation>
    <scope>NUCLEOTIDE SEQUENCE</scope>
    <source>
        <strain evidence="14">Pi057C3</strain>
    </source>
</reference>
<dbReference type="GO" id="GO:0005524">
    <property type="term" value="F:ATP binding"/>
    <property type="evidence" value="ECO:0007669"/>
    <property type="project" value="UniProtKB-KW"/>
</dbReference>
<dbReference type="FunFam" id="3.40.50.300:FF:000287">
    <property type="entry name" value="Multidrug ABC transporter ATP-binding protein"/>
    <property type="match status" value="1"/>
</dbReference>
<dbReference type="InterPro" id="IPR033121">
    <property type="entry name" value="PEPTIDASE_A1"/>
</dbReference>
<evidence type="ECO:0000256" key="1">
    <source>
        <dbReference type="ARBA" id="ARBA00004141"/>
    </source>
</evidence>
<dbReference type="Gene3D" id="3.40.50.300">
    <property type="entry name" value="P-loop containing nucleotide triphosphate hydrolases"/>
    <property type="match status" value="1"/>
</dbReference>
<evidence type="ECO:0000313" key="14">
    <source>
        <dbReference type="EMBL" id="KAJ0400501.1"/>
    </source>
</evidence>
<dbReference type="GO" id="GO:0140359">
    <property type="term" value="F:ABC-type transporter activity"/>
    <property type="evidence" value="ECO:0007669"/>
    <property type="project" value="InterPro"/>
</dbReference>
<dbReference type="CDD" id="cd05471">
    <property type="entry name" value="pepsin_like"/>
    <property type="match status" value="1"/>
</dbReference>
<keyword evidence="5" id="KW-0067">ATP-binding</keyword>
<dbReference type="PROSITE" id="PS50929">
    <property type="entry name" value="ABC_TM1F"/>
    <property type="match status" value="1"/>
</dbReference>
<comment type="subcellular location">
    <subcellularLocation>
        <location evidence="1">Membrane</location>
        <topology evidence="1">Multi-pass membrane protein</topology>
    </subcellularLocation>
</comment>
<dbReference type="SUPFAM" id="SSF52540">
    <property type="entry name" value="P-loop containing nucleoside triphosphate hydrolases"/>
    <property type="match status" value="1"/>
</dbReference>
<comment type="similarity">
    <text evidence="8">Belongs to the ABC transporter superfamily. ABCB family. Heavy Metal importer (TC 3.A.1.210) subfamily.</text>
</comment>
<feature type="domain" description="ABC transmembrane type-1" evidence="12">
    <location>
        <begin position="53"/>
        <end position="337"/>
    </location>
</feature>
<dbReference type="InterPro" id="IPR003439">
    <property type="entry name" value="ABC_transporter-like_ATP-bd"/>
</dbReference>
<dbReference type="InterPro" id="IPR039421">
    <property type="entry name" value="Type_1_exporter"/>
</dbReference>
<gene>
    <name evidence="14" type="ORF">P43SY_006680</name>
</gene>
<evidence type="ECO:0000256" key="10">
    <source>
        <dbReference type="SAM" id="Phobius"/>
    </source>
</evidence>
<dbReference type="InterPro" id="IPR021109">
    <property type="entry name" value="Peptidase_aspartic_dom_sf"/>
</dbReference>